<dbReference type="InterPro" id="IPR049680">
    <property type="entry name" value="FLVCR1-2_SLC49-like"/>
</dbReference>
<evidence type="ECO:0000256" key="2">
    <source>
        <dbReference type="ARBA" id="ARBA00022692"/>
    </source>
</evidence>
<feature type="transmembrane region" description="Helical" evidence="5">
    <location>
        <begin position="345"/>
        <end position="366"/>
    </location>
</feature>
<evidence type="ECO:0000256" key="4">
    <source>
        <dbReference type="ARBA" id="ARBA00023136"/>
    </source>
</evidence>
<keyword evidence="2 5" id="KW-0812">Transmembrane</keyword>
<dbReference type="SUPFAM" id="SSF103473">
    <property type="entry name" value="MFS general substrate transporter"/>
    <property type="match status" value="1"/>
</dbReference>
<reference evidence="6" key="1">
    <citation type="submission" date="2021-01" db="EMBL/GenBank/DDBJ databases">
        <authorList>
            <person name="Corre E."/>
            <person name="Pelletier E."/>
            <person name="Niang G."/>
            <person name="Scheremetjew M."/>
            <person name="Finn R."/>
            <person name="Kale V."/>
            <person name="Holt S."/>
            <person name="Cochrane G."/>
            <person name="Meng A."/>
            <person name="Brown T."/>
            <person name="Cohen L."/>
        </authorList>
    </citation>
    <scope>NUCLEOTIDE SEQUENCE</scope>
    <source>
        <strain evidence="6">GSBS06</strain>
    </source>
</reference>
<feature type="transmembrane region" description="Helical" evidence="5">
    <location>
        <begin position="317"/>
        <end position="339"/>
    </location>
</feature>
<evidence type="ECO:0000256" key="3">
    <source>
        <dbReference type="ARBA" id="ARBA00022989"/>
    </source>
</evidence>
<sequence length="387" mass="41910">MLLGIGSGMVVSPSFEKDIPGLVKLNAMLVSVPGFLSFLIFIPYQLFCCRNGDEQQEQEQEHYLSYHLLSHQQESLISEGAFSVPEDSHPVGTKKKRGENFNGELENHENVNLSEECDNTYMEEVVSISVEEYENSSDLEMHMLMLQHSRSFSEASISGPAYVPLSAYFGSQLDALKNLEFVRLLVAIGLLTGSMNAWLTLSEQTAPPSLASPKARTTIALVYFGCGTVGAVLQGIIMNHLQDHLLLAKMLLGISSPFILAAAIGWAYDNQYAVYAGLGLSAFSSFGIISLCVEFGIEITFKPGMNLGGTVGGVVQLAGNVIGAAIIIIATPGIMPLLAPTETPIFLLTLMTIGGLLLTLTINPVYRRQTFERLNSEISDALSVAYT</sequence>
<evidence type="ECO:0000256" key="1">
    <source>
        <dbReference type="ARBA" id="ARBA00004141"/>
    </source>
</evidence>
<dbReference type="GO" id="GO:0015232">
    <property type="term" value="F:heme transmembrane transporter activity"/>
    <property type="evidence" value="ECO:0007669"/>
    <property type="project" value="TreeGrafter"/>
</dbReference>
<dbReference type="PANTHER" id="PTHR10924">
    <property type="entry name" value="MAJOR FACILITATOR SUPERFAMILY PROTEIN-RELATED"/>
    <property type="match status" value="1"/>
</dbReference>
<dbReference type="PANTHER" id="PTHR10924:SF4">
    <property type="entry name" value="GH15861P"/>
    <property type="match status" value="1"/>
</dbReference>
<organism evidence="6">
    <name type="scientific">Aplanochytrium stocchinoi</name>
    <dbReference type="NCBI Taxonomy" id="215587"/>
    <lineage>
        <taxon>Eukaryota</taxon>
        <taxon>Sar</taxon>
        <taxon>Stramenopiles</taxon>
        <taxon>Bigyra</taxon>
        <taxon>Labyrinthulomycetes</taxon>
        <taxon>Thraustochytrida</taxon>
        <taxon>Thraustochytriidae</taxon>
        <taxon>Aplanochytrium</taxon>
    </lineage>
</organism>
<gene>
    <name evidence="6" type="ORF">ASTO00021_LOCUS12200</name>
</gene>
<accession>A0A7S3PKF3</accession>
<evidence type="ECO:0000313" key="6">
    <source>
        <dbReference type="EMBL" id="CAE0442082.1"/>
    </source>
</evidence>
<feature type="transmembrane region" description="Helical" evidence="5">
    <location>
        <begin position="274"/>
        <end position="297"/>
    </location>
</feature>
<dbReference type="GO" id="GO:0097037">
    <property type="term" value="P:heme export"/>
    <property type="evidence" value="ECO:0007669"/>
    <property type="project" value="TreeGrafter"/>
</dbReference>
<feature type="transmembrane region" description="Helical" evidence="5">
    <location>
        <begin position="27"/>
        <end position="47"/>
    </location>
</feature>
<protein>
    <submittedName>
        <fullName evidence="6">Uncharacterized protein</fullName>
    </submittedName>
</protein>
<name>A0A7S3PKF3_9STRA</name>
<feature type="transmembrane region" description="Helical" evidence="5">
    <location>
        <begin position="250"/>
        <end position="268"/>
    </location>
</feature>
<dbReference type="AlphaFoldDB" id="A0A7S3PKF3"/>
<dbReference type="InterPro" id="IPR036259">
    <property type="entry name" value="MFS_trans_sf"/>
</dbReference>
<evidence type="ECO:0000256" key="5">
    <source>
        <dbReference type="SAM" id="Phobius"/>
    </source>
</evidence>
<keyword evidence="3 5" id="KW-1133">Transmembrane helix</keyword>
<feature type="transmembrane region" description="Helical" evidence="5">
    <location>
        <begin position="219"/>
        <end position="238"/>
    </location>
</feature>
<comment type="subcellular location">
    <subcellularLocation>
        <location evidence="1">Membrane</location>
        <topology evidence="1">Multi-pass membrane protein</topology>
    </subcellularLocation>
</comment>
<dbReference type="GO" id="GO:0016020">
    <property type="term" value="C:membrane"/>
    <property type="evidence" value="ECO:0007669"/>
    <property type="project" value="UniProtKB-SubCell"/>
</dbReference>
<dbReference type="GO" id="GO:0020037">
    <property type="term" value="F:heme binding"/>
    <property type="evidence" value="ECO:0007669"/>
    <property type="project" value="TreeGrafter"/>
</dbReference>
<keyword evidence="4 5" id="KW-0472">Membrane</keyword>
<feature type="transmembrane region" description="Helical" evidence="5">
    <location>
        <begin position="181"/>
        <end position="199"/>
    </location>
</feature>
<dbReference type="EMBL" id="HBIN01016076">
    <property type="protein sequence ID" value="CAE0442082.1"/>
    <property type="molecule type" value="Transcribed_RNA"/>
</dbReference>
<proteinExistence type="predicted"/>